<dbReference type="PROSITE" id="PS00028">
    <property type="entry name" value="ZINC_FINGER_C2H2_1"/>
    <property type="match status" value="1"/>
</dbReference>
<feature type="transmembrane region" description="Helical" evidence="2">
    <location>
        <begin position="82"/>
        <end position="99"/>
    </location>
</feature>
<accession>A0A7C0V9E4</accession>
<keyword evidence="2" id="KW-0812">Transmembrane</keyword>
<dbReference type="Gene3D" id="1.10.10.1320">
    <property type="entry name" value="Anti-sigma factor, zinc-finger domain"/>
    <property type="match status" value="1"/>
</dbReference>
<dbReference type="AlphaFoldDB" id="A0A7C0V9E4"/>
<dbReference type="EMBL" id="DQWE01000028">
    <property type="protein sequence ID" value="HDI82267.1"/>
    <property type="molecule type" value="Genomic_DNA"/>
</dbReference>
<comment type="caution">
    <text evidence="4">The sequence shown here is derived from an EMBL/GenBank/DDBJ whole genome shotgun (WGS) entry which is preliminary data.</text>
</comment>
<evidence type="ECO:0000256" key="2">
    <source>
        <dbReference type="SAM" id="Phobius"/>
    </source>
</evidence>
<feature type="compositionally biased region" description="Basic and acidic residues" evidence="1">
    <location>
        <begin position="139"/>
        <end position="148"/>
    </location>
</feature>
<feature type="domain" description="C2H2-type" evidence="3">
    <location>
        <begin position="34"/>
        <end position="56"/>
    </location>
</feature>
<evidence type="ECO:0000259" key="3">
    <source>
        <dbReference type="PROSITE" id="PS00028"/>
    </source>
</evidence>
<evidence type="ECO:0000313" key="4">
    <source>
        <dbReference type="EMBL" id="HDI82267.1"/>
    </source>
</evidence>
<keyword evidence="2" id="KW-1133">Transmembrane helix</keyword>
<dbReference type="Proteomes" id="UP000885847">
    <property type="component" value="Unassembled WGS sequence"/>
</dbReference>
<keyword evidence="2" id="KW-0472">Membrane</keyword>
<dbReference type="InterPro" id="IPR013087">
    <property type="entry name" value="Znf_C2H2_type"/>
</dbReference>
<dbReference type="InterPro" id="IPR027383">
    <property type="entry name" value="Znf_put"/>
</dbReference>
<organism evidence="4">
    <name type="scientific">candidate division WOR-3 bacterium</name>
    <dbReference type="NCBI Taxonomy" id="2052148"/>
    <lineage>
        <taxon>Bacteria</taxon>
        <taxon>Bacteria division WOR-3</taxon>
    </lineage>
</organism>
<feature type="region of interest" description="Disordered" evidence="1">
    <location>
        <begin position="107"/>
        <end position="148"/>
    </location>
</feature>
<reference evidence="4" key="1">
    <citation type="journal article" date="2020" name="mSystems">
        <title>Genome- and Community-Level Interaction Insights into Carbon Utilization and Element Cycling Functions of Hydrothermarchaeota in Hydrothermal Sediment.</title>
        <authorList>
            <person name="Zhou Z."/>
            <person name="Liu Y."/>
            <person name="Xu W."/>
            <person name="Pan J."/>
            <person name="Luo Z.H."/>
            <person name="Li M."/>
        </authorList>
    </citation>
    <scope>NUCLEOTIDE SEQUENCE [LARGE SCALE GENOMIC DNA]</scope>
    <source>
        <strain evidence="4">HyVt-102</strain>
    </source>
</reference>
<sequence length="234" mass="26652">MECRELTDEILQAYIDGELDEATMREVEEHLNTCPLCRDRYKKSMEITEHLKKSFHVEPPENLSDIILNNVKRRIYKRRTTLALAASIAFIIGLMFFALPKGGRETAQQQKPVHKEKVEIVQKTRTPEEEVNPQKNTTNKKEPVPTEKGDTSNIYLVFPDEGDVIEETGEIVFYLNRDIERIVFNVDGVEYVHNGGKAGDIITIPFAPEEAGPHNLKIVKPIETAVVFYSLGEV</sequence>
<feature type="compositionally biased region" description="Basic and acidic residues" evidence="1">
    <location>
        <begin position="113"/>
        <end position="128"/>
    </location>
</feature>
<dbReference type="InterPro" id="IPR041916">
    <property type="entry name" value="Anti_sigma_zinc_sf"/>
</dbReference>
<dbReference type="Pfam" id="PF13490">
    <property type="entry name" value="zf-HC2"/>
    <property type="match status" value="1"/>
</dbReference>
<gene>
    <name evidence="4" type="ORF">ENF18_00565</name>
</gene>
<evidence type="ECO:0000256" key="1">
    <source>
        <dbReference type="SAM" id="MobiDB-lite"/>
    </source>
</evidence>
<name>A0A7C0V9E4_UNCW3</name>
<proteinExistence type="predicted"/>
<protein>
    <submittedName>
        <fullName evidence="4">DUF3379 family protein</fullName>
    </submittedName>
</protein>